<dbReference type="InterPro" id="IPR015943">
    <property type="entry name" value="WD40/YVTN_repeat-like_dom_sf"/>
</dbReference>
<evidence type="ECO:0008006" key="3">
    <source>
        <dbReference type="Google" id="ProtNLM"/>
    </source>
</evidence>
<name>A0A2W5TL50_9BACT</name>
<gene>
    <name evidence="1" type="ORF">DI536_08080</name>
</gene>
<dbReference type="SUPFAM" id="SSF110296">
    <property type="entry name" value="Oligoxyloglucan reducing end-specific cellobiohydrolase"/>
    <property type="match status" value="1"/>
</dbReference>
<dbReference type="Gene3D" id="2.130.10.10">
    <property type="entry name" value="YVTN repeat-like/Quinoprotein amine dehydrogenase"/>
    <property type="match status" value="1"/>
</dbReference>
<evidence type="ECO:0000313" key="1">
    <source>
        <dbReference type="EMBL" id="PZR15402.1"/>
    </source>
</evidence>
<dbReference type="Proteomes" id="UP000249061">
    <property type="component" value="Unassembled WGS sequence"/>
</dbReference>
<evidence type="ECO:0000313" key="2">
    <source>
        <dbReference type="Proteomes" id="UP000249061"/>
    </source>
</evidence>
<protein>
    <recommendedName>
        <fullName evidence="3">Exo-alpha-sialidase</fullName>
    </recommendedName>
</protein>
<dbReference type="AlphaFoldDB" id="A0A2W5TL50"/>
<proteinExistence type="predicted"/>
<sequence length="385" mass="41231">MHGVYCTAADKCVLAANLASDRGGGVYALGANAWGELLVDGDYEDGTLDELSGTLGDIGVVGFVPTRTGVLARITTSGAIVTATGDITQKSSWTAVATGTVQGGDFGLNATVTLQSTSDTDWVFVNNNGYVYSATQAPNSSTQWTRIWSPTAVPPYPLDFEAQFTADKTLCDWDITTTAQPFPSQPFYASKDLGVMIHPAYGLNQNTWRELNHEEATFGDPKAGLCISTDKGRHFYFKELPEPDTNLSSPGPFGVTCLDNDTCFAFNGTSFQQNSYIYYSTNATQGKASTWTKATLPAAFASNNQIGISAIFFAPDKVHGWAVGNNARDPMLLRTTDSGHTWTDISGQVASLAESDLINGFALDANKIWITGRYGFIATTDTAQQ</sequence>
<comment type="caution">
    <text evidence="1">The sequence shown here is derived from an EMBL/GenBank/DDBJ whole genome shotgun (WGS) entry which is preliminary data.</text>
</comment>
<dbReference type="EMBL" id="QFQP01000005">
    <property type="protein sequence ID" value="PZR15402.1"/>
    <property type="molecule type" value="Genomic_DNA"/>
</dbReference>
<reference evidence="1 2" key="1">
    <citation type="submission" date="2017-08" db="EMBL/GenBank/DDBJ databases">
        <title>Infants hospitalized years apart are colonized by the same room-sourced microbial strains.</title>
        <authorList>
            <person name="Brooks B."/>
            <person name="Olm M.R."/>
            <person name="Firek B.A."/>
            <person name="Baker R."/>
            <person name="Thomas B.C."/>
            <person name="Morowitz M.J."/>
            <person name="Banfield J.F."/>
        </authorList>
    </citation>
    <scope>NUCLEOTIDE SEQUENCE [LARGE SCALE GENOMIC DNA]</scope>
    <source>
        <strain evidence="1">S2_003_000_R2_14</strain>
    </source>
</reference>
<organism evidence="1 2">
    <name type="scientific">Archangium gephyra</name>
    <dbReference type="NCBI Taxonomy" id="48"/>
    <lineage>
        <taxon>Bacteria</taxon>
        <taxon>Pseudomonadati</taxon>
        <taxon>Myxococcota</taxon>
        <taxon>Myxococcia</taxon>
        <taxon>Myxococcales</taxon>
        <taxon>Cystobacterineae</taxon>
        <taxon>Archangiaceae</taxon>
        <taxon>Archangium</taxon>
    </lineage>
</organism>
<accession>A0A2W5TL50</accession>